<evidence type="ECO:0000256" key="2">
    <source>
        <dbReference type="ARBA" id="ARBA00022801"/>
    </source>
</evidence>
<name>A0A1B1YIA4_THEST</name>
<feature type="site" description="Important for catalytic activity, responsible for pKa modulation of the active site Glu and correct orientation of both the proton donor and substrate" evidence="5">
    <location>
        <position position="142"/>
    </location>
</feature>
<evidence type="ECO:0000313" key="8">
    <source>
        <dbReference type="EMBL" id="ANX00496.1"/>
    </source>
</evidence>
<dbReference type="AlphaFoldDB" id="A0A1B1YIA4"/>
<dbReference type="GO" id="GO:0005975">
    <property type="term" value="P:carbohydrate metabolic process"/>
    <property type="evidence" value="ECO:0007669"/>
    <property type="project" value="InterPro"/>
</dbReference>
<sequence>MQPDNKHYKSAVRKWGDLGNGFYRNPVLNSDYSDPDVIRVGGDFYMVCSEFHYMGMPVLHSKDLVNWTIIGRVYDSLKHDPKYDNMEGYAKGSWAPAIRYHNGRFYVYFCTPDEGLFMSTATDPAGPWSPLHEVARVAGWEDPCPFWDDDGNAYLGHSTVGAGPIIIHKMSPDGTKLLDDGVIVYVGKIAEGTKIYKRNGYYYLIIPEGGVKTGWQTVLRSKSIYGPYERKVVLQTGNTNINGPHQGALVELENGESWFMHFQDTGILGRVCHLQPVTWVDNWPLMGCDGEPVTVYRKPRAGKEYERTFPQTSDEFDGPELGLQWQWNHNPVNERWSLSKRPGYLTLEAMYAESLLKARNTLTQKLIGEKGTATTELNTENLKNGQRAGLAFLGGTQENWIGIVREGESSYIKAVTAGIRYHGPEIETPNVWFRAEIDLNGITQFYFSTDNENFIQLGGPCRLEAGFWKGARIALFSYNTVMDGGRADFNWFRYEFE</sequence>
<dbReference type="PANTHER" id="PTHR42812:SF12">
    <property type="entry name" value="BETA-XYLOSIDASE-RELATED"/>
    <property type="match status" value="1"/>
</dbReference>
<dbReference type="PANTHER" id="PTHR42812">
    <property type="entry name" value="BETA-XYLOSIDASE"/>
    <property type="match status" value="1"/>
</dbReference>
<gene>
    <name evidence="8" type="ORF">CSTERLE_02265</name>
</gene>
<feature type="active site" description="Proton donor" evidence="4">
    <location>
        <position position="191"/>
    </location>
</feature>
<dbReference type="Proteomes" id="UP000092931">
    <property type="component" value="Chromosome"/>
</dbReference>
<keyword evidence="2 6" id="KW-0378">Hydrolase</keyword>
<evidence type="ECO:0000256" key="3">
    <source>
        <dbReference type="ARBA" id="ARBA00023295"/>
    </source>
</evidence>
<evidence type="ECO:0000256" key="6">
    <source>
        <dbReference type="RuleBase" id="RU361187"/>
    </source>
</evidence>
<feature type="active site" description="Proton acceptor" evidence="4">
    <location>
        <position position="34"/>
    </location>
</feature>
<dbReference type="Pfam" id="PF17851">
    <property type="entry name" value="GH43_C2"/>
    <property type="match status" value="1"/>
</dbReference>
<evidence type="ECO:0000256" key="5">
    <source>
        <dbReference type="PIRSR" id="PIRSR606710-2"/>
    </source>
</evidence>
<dbReference type="InterPro" id="IPR041542">
    <property type="entry name" value="GH43_C2"/>
</dbReference>
<protein>
    <submittedName>
        <fullName evidence="8">Beta-xylosidase</fullName>
    </submittedName>
</protein>
<comment type="similarity">
    <text evidence="1 6">Belongs to the glycosyl hydrolase 43 family.</text>
</comment>
<keyword evidence="3 6" id="KW-0326">Glycosidase</keyword>
<evidence type="ECO:0000256" key="4">
    <source>
        <dbReference type="PIRSR" id="PIRSR606710-1"/>
    </source>
</evidence>
<evidence type="ECO:0000259" key="7">
    <source>
        <dbReference type="Pfam" id="PF17851"/>
    </source>
</evidence>
<dbReference type="InterPro" id="IPR023296">
    <property type="entry name" value="Glyco_hydro_beta-prop_sf"/>
</dbReference>
<proteinExistence type="inferred from homology"/>
<evidence type="ECO:0000313" key="9">
    <source>
        <dbReference type="Proteomes" id="UP000092931"/>
    </source>
</evidence>
<dbReference type="InterPro" id="IPR006710">
    <property type="entry name" value="Glyco_hydro_43"/>
</dbReference>
<dbReference type="GO" id="GO:0004553">
    <property type="term" value="F:hydrolase activity, hydrolyzing O-glycosyl compounds"/>
    <property type="evidence" value="ECO:0007669"/>
    <property type="project" value="InterPro"/>
</dbReference>
<dbReference type="CDD" id="cd09001">
    <property type="entry name" value="GH43_FsAxh1-like"/>
    <property type="match status" value="1"/>
</dbReference>
<accession>A0A1B1YIA4</accession>
<dbReference type="InterPro" id="IPR051795">
    <property type="entry name" value="Glycosyl_Hydrlase_43"/>
</dbReference>
<reference evidence="8 9" key="1">
    <citation type="submission" date="2016-02" db="EMBL/GenBank/DDBJ databases">
        <title>Comparison of Clostridium stercorarium subspecies using comparative genomics and transcriptomics.</title>
        <authorList>
            <person name="Schellenberg J."/>
            <person name="Thallinger G."/>
            <person name="Levin D.B."/>
            <person name="Zhang X."/>
            <person name="Alvare G."/>
            <person name="Fristensky B."/>
            <person name="Sparling R."/>
        </authorList>
    </citation>
    <scope>NUCLEOTIDE SEQUENCE [LARGE SCALE GENOMIC DNA]</scope>
    <source>
        <strain evidence="8 9">DSM 9219</strain>
    </source>
</reference>
<evidence type="ECO:0000256" key="1">
    <source>
        <dbReference type="ARBA" id="ARBA00009865"/>
    </source>
</evidence>
<dbReference type="Pfam" id="PF04616">
    <property type="entry name" value="Glyco_hydro_43"/>
    <property type="match status" value="1"/>
</dbReference>
<dbReference type="SUPFAM" id="SSF75005">
    <property type="entry name" value="Arabinanase/levansucrase/invertase"/>
    <property type="match status" value="1"/>
</dbReference>
<dbReference type="SUPFAM" id="SSF49899">
    <property type="entry name" value="Concanavalin A-like lectins/glucanases"/>
    <property type="match status" value="1"/>
</dbReference>
<dbReference type="InterPro" id="IPR013320">
    <property type="entry name" value="ConA-like_dom_sf"/>
</dbReference>
<dbReference type="EMBL" id="CP014673">
    <property type="protein sequence ID" value="ANX00496.1"/>
    <property type="molecule type" value="Genomic_DNA"/>
</dbReference>
<dbReference type="Gene3D" id="2.60.120.200">
    <property type="match status" value="1"/>
</dbReference>
<dbReference type="Gene3D" id="2.115.10.20">
    <property type="entry name" value="Glycosyl hydrolase domain, family 43"/>
    <property type="match status" value="1"/>
</dbReference>
<organism evidence="8 9">
    <name type="scientific">Thermoclostridium stercorarium subsp. leptospartum DSM 9219</name>
    <dbReference type="NCBI Taxonomy" id="1346611"/>
    <lineage>
        <taxon>Bacteria</taxon>
        <taxon>Bacillati</taxon>
        <taxon>Bacillota</taxon>
        <taxon>Clostridia</taxon>
        <taxon>Eubacteriales</taxon>
        <taxon>Oscillospiraceae</taxon>
        <taxon>Thermoclostridium</taxon>
    </lineage>
</organism>
<dbReference type="RefSeq" id="WP_065820551.1">
    <property type="nucleotide sequence ID" value="NZ_CP014673.1"/>
</dbReference>
<feature type="domain" description="Beta-xylosidase C-terminal Concanavalin A-like" evidence="7">
    <location>
        <begin position="313"/>
        <end position="495"/>
    </location>
</feature>